<proteinExistence type="predicted"/>
<name>A0A314YPS5_PRUYE</name>
<dbReference type="EMBL" id="PJQY01000808">
    <property type="protein sequence ID" value="PQQ07829.1"/>
    <property type="molecule type" value="Genomic_DNA"/>
</dbReference>
<dbReference type="AlphaFoldDB" id="A0A314YPS5"/>
<evidence type="ECO:0000313" key="2">
    <source>
        <dbReference type="EMBL" id="PQQ07829.1"/>
    </source>
</evidence>
<feature type="compositionally biased region" description="Polar residues" evidence="1">
    <location>
        <begin position="31"/>
        <end position="67"/>
    </location>
</feature>
<gene>
    <name evidence="2" type="ORF">Pyn_25308</name>
</gene>
<feature type="region of interest" description="Disordered" evidence="1">
    <location>
        <begin position="1"/>
        <end position="67"/>
    </location>
</feature>
<protein>
    <submittedName>
        <fullName evidence="2">Uncharacterized protein</fullName>
    </submittedName>
</protein>
<feature type="compositionally biased region" description="Basic and acidic residues" evidence="1">
    <location>
        <begin position="1"/>
        <end position="12"/>
    </location>
</feature>
<comment type="caution">
    <text evidence="2">The sequence shown here is derived from an EMBL/GenBank/DDBJ whole genome shotgun (WGS) entry which is preliminary data.</text>
</comment>
<reference evidence="2 3" key="1">
    <citation type="submission" date="2018-02" db="EMBL/GenBank/DDBJ databases">
        <title>Draft genome of wild Prunus yedoensis var. nudiflora.</title>
        <authorList>
            <person name="Baek S."/>
            <person name="Kim J.-H."/>
            <person name="Choi K."/>
            <person name="Kim G.-B."/>
            <person name="Cho A."/>
            <person name="Jang H."/>
            <person name="Shin C.-H."/>
            <person name="Yu H.-J."/>
            <person name="Mun J.-H."/>
        </authorList>
    </citation>
    <scope>NUCLEOTIDE SEQUENCE [LARGE SCALE GENOMIC DNA]</scope>
    <source>
        <strain evidence="3">cv. Jeju island</strain>
        <tissue evidence="2">Leaf</tissue>
    </source>
</reference>
<dbReference type="Proteomes" id="UP000250321">
    <property type="component" value="Unassembled WGS sequence"/>
</dbReference>
<accession>A0A314YPS5</accession>
<sequence length="67" mass="7320">MGCGDSRLERGDSVLARHIHDGRTRLPGLTTRPQSSSADPKQSSIFHFSDTTMLTEETNPAQPAQPQ</sequence>
<keyword evidence="3" id="KW-1185">Reference proteome</keyword>
<evidence type="ECO:0000313" key="3">
    <source>
        <dbReference type="Proteomes" id="UP000250321"/>
    </source>
</evidence>
<evidence type="ECO:0000256" key="1">
    <source>
        <dbReference type="SAM" id="MobiDB-lite"/>
    </source>
</evidence>
<organism evidence="2 3">
    <name type="scientific">Prunus yedoensis var. nudiflora</name>
    <dbReference type="NCBI Taxonomy" id="2094558"/>
    <lineage>
        <taxon>Eukaryota</taxon>
        <taxon>Viridiplantae</taxon>
        <taxon>Streptophyta</taxon>
        <taxon>Embryophyta</taxon>
        <taxon>Tracheophyta</taxon>
        <taxon>Spermatophyta</taxon>
        <taxon>Magnoliopsida</taxon>
        <taxon>eudicotyledons</taxon>
        <taxon>Gunneridae</taxon>
        <taxon>Pentapetalae</taxon>
        <taxon>rosids</taxon>
        <taxon>fabids</taxon>
        <taxon>Rosales</taxon>
        <taxon>Rosaceae</taxon>
        <taxon>Amygdaloideae</taxon>
        <taxon>Amygdaleae</taxon>
        <taxon>Prunus</taxon>
    </lineage>
</organism>